<dbReference type="SUPFAM" id="SSF53223">
    <property type="entry name" value="Aminoacid dehydrogenase-like, N-terminal domain"/>
    <property type="match status" value="1"/>
</dbReference>
<dbReference type="NCBIfam" id="NF010783">
    <property type="entry name" value="PRK14186.1"/>
    <property type="match status" value="1"/>
</dbReference>
<evidence type="ECO:0000256" key="2">
    <source>
        <dbReference type="ARBA" id="ARBA00011738"/>
    </source>
</evidence>
<evidence type="ECO:0000256" key="4">
    <source>
        <dbReference type="ARBA" id="ARBA00022605"/>
    </source>
</evidence>
<dbReference type="Gene3D" id="3.40.50.720">
    <property type="entry name" value="NAD(P)-binding Rossmann-like Domain"/>
    <property type="match status" value="1"/>
</dbReference>
<dbReference type="Proteomes" id="UP000520814">
    <property type="component" value="Unassembled WGS sequence"/>
</dbReference>
<keyword evidence="5 12" id="KW-0658">Purine biosynthesis</keyword>
<dbReference type="GO" id="GO:0006164">
    <property type="term" value="P:purine nucleotide biosynthetic process"/>
    <property type="evidence" value="ECO:0007669"/>
    <property type="project" value="UniProtKB-KW"/>
</dbReference>
<protein>
    <recommendedName>
        <fullName evidence="12">Bifunctional protein FolD</fullName>
    </recommendedName>
    <domain>
        <recommendedName>
            <fullName evidence="12">Methylenetetrahydrofolate dehydrogenase</fullName>
            <ecNumber evidence="12">1.5.1.5</ecNumber>
        </recommendedName>
    </domain>
    <domain>
        <recommendedName>
            <fullName evidence="12">Methenyltetrahydrofolate cyclohydrolase</fullName>
            <ecNumber evidence="12">3.5.4.9</ecNumber>
        </recommendedName>
    </domain>
</protein>
<dbReference type="Gene3D" id="3.40.50.10860">
    <property type="entry name" value="Leucine Dehydrogenase, chain A, domain 1"/>
    <property type="match status" value="1"/>
</dbReference>
<evidence type="ECO:0000313" key="16">
    <source>
        <dbReference type="Proteomes" id="UP000520814"/>
    </source>
</evidence>
<evidence type="ECO:0000313" key="15">
    <source>
        <dbReference type="EMBL" id="MBB6049169.1"/>
    </source>
</evidence>
<dbReference type="GO" id="GO:0035999">
    <property type="term" value="P:tetrahydrofolate interconversion"/>
    <property type="evidence" value="ECO:0007669"/>
    <property type="project" value="UniProtKB-UniRule"/>
</dbReference>
<dbReference type="GO" id="GO:0004488">
    <property type="term" value="F:methylenetetrahydrofolate dehydrogenase (NADP+) activity"/>
    <property type="evidence" value="ECO:0007669"/>
    <property type="project" value="UniProtKB-UniRule"/>
</dbReference>
<evidence type="ECO:0000256" key="5">
    <source>
        <dbReference type="ARBA" id="ARBA00022755"/>
    </source>
</evidence>
<keyword evidence="9 12" id="KW-0368">Histidine biosynthesis</keyword>
<organism evidence="15 16">
    <name type="scientific">Armatimonas rosea</name>
    <dbReference type="NCBI Taxonomy" id="685828"/>
    <lineage>
        <taxon>Bacteria</taxon>
        <taxon>Bacillati</taxon>
        <taxon>Armatimonadota</taxon>
        <taxon>Armatimonadia</taxon>
        <taxon>Armatimonadales</taxon>
        <taxon>Armatimonadaceae</taxon>
        <taxon>Armatimonas</taxon>
    </lineage>
</organism>
<dbReference type="PRINTS" id="PR00085">
    <property type="entry name" value="THFDHDRGNASE"/>
</dbReference>
<keyword evidence="11 12" id="KW-0511">Multifunctional enzyme</keyword>
<dbReference type="InterPro" id="IPR000672">
    <property type="entry name" value="THF_DH/CycHdrlase"/>
</dbReference>
<dbReference type="InterPro" id="IPR020867">
    <property type="entry name" value="THF_DH/CycHdrlase_CS"/>
</dbReference>
<dbReference type="HAMAP" id="MF_01576">
    <property type="entry name" value="THF_DHG_CYH"/>
    <property type="match status" value="1"/>
</dbReference>
<comment type="similarity">
    <text evidence="12">Belongs to the tetrahydrofolate dehydrogenase/cyclohydrolase family.</text>
</comment>
<dbReference type="InterPro" id="IPR036291">
    <property type="entry name" value="NAD(P)-bd_dom_sf"/>
</dbReference>
<dbReference type="GO" id="GO:0000105">
    <property type="term" value="P:L-histidine biosynthetic process"/>
    <property type="evidence" value="ECO:0007669"/>
    <property type="project" value="UniProtKB-KW"/>
</dbReference>
<comment type="function">
    <text evidence="12">Catalyzes the oxidation of 5,10-methylenetetrahydrofolate to 5,10-methenyltetrahydrofolate and then the hydrolysis of 5,10-methenyltetrahydrofolate to 10-formyltetrahydrofolate.</text>
</comment>
<keyword evidence="7 12" id="KW-0521">NADP</keyword>
<dbReference type="FunFam" id="3.40.50.10860:FF:000005">
    <property type="entry name" value="C-1-tetrahydrofolate synthase, cytoplasmic, putative"/>
    <property type="match status" value="1"/>
</dbReference>
<dbReference type="PROSITE" id="PS00767">
    <property type="entry name" value="THF_DHG_CYH_2"/>
    <property type="match status" value="1"/>
</dbReference>
<feature type="domain" description="Tetrahydrofolate dehydrogenase/cyclohydrolase NAD(P)-binding" evidence="14">
    <location>
        <begin position="141"/>
        <end position="284"/>
    </location>
</feature>
<comment type="caution">
    <text evidence="12">Lacks conserved residue(s) required for the propagation of feature annotation.</text>
</comment>
<accession>A0A7W9SNJ7</accession>
<keyword evidence="16" id="KW-1185">Reference proteome</keyword>
<evidence type="ECO:0000256" key="10">
    <source>
        <dbReference type="ARBA" id="ARBA00023167"/>
    </source>
</evidence>
<dbReference type="GO" id="GO:0005829">
    <property type="term" value="C:cytosol"/>
    <property type="evidence" value="ECO:0007669"/>
    <property type="project" value="TreeGrafter"/>
</dbReference>
<dbReference type="EMBL" id="JACHGW010000001">
    <property type="protein sequence ID" value="MBB6049169.1"/>
    <property type="molecule type" value="Genomic_DNA"/>
</dbReference>
<dbReference type="SUPFAM" id="SSF51735">
    <property type="entry name" value="NAD(P)-binding Rossmann-fold domains"/>
    <property type="match status" value="1"/>
</dbReference>
<comment type="catalytic activity">
    <reaction evidence="12">
        <text>(6R)-5,10-methenyltetrahydrofolate + H2O = (6R)-10-formyltetrahydrofolate + H(+)</text>
        <dbReference type="Rhea" id="RHEA:23700"/>
        <dbReference type="ChEBI" id="CHEBI:15377"/>
        <dbReference type="ChEBI" id="CHEBI:15378"/>
        <dbReference type="ChEBI" id="CHEBI:57455"/>
        <dbReference type="ChEBI" id="CHEBI:195366"/>
        <dbReference type="EC" id="3.5.4.9"/>
    </reaction>
</comment>
<comment type="subunit">
    <text evidence="2 12">Homodimer.</text>
</comment>
<dbReference type="InterPro" id="IPR020630">
    <property type="entry name" value="THF_DH/CycHdrlase_cat_dom"/>
</dbReference>
<evidence type="ECO:0000256" key="1">
    <source>
        <dbReference type="ARBA" id="ARBA00004777"/>
    </source>
</evidence>
<keyword evidence="8 12" id="KW-0560">Oxidoreductase</keyword>
<dbReference type="Pfam" id="PF02882">
    <property type="entry name" value="THF_DHG_CYH_C"/>
    <property type="match status" value="1"/>
</dbReference>
<evidence type="ECO:0000256" key="8">
    <source>
        <dbReference type="ARBA" id="ARBA00023002"/>
    </source>
</evidence>
<evidence type="ECO:0000256" key="3">
    <source>
        <dbReference type="ARBA" id="ARBA00022563"/>
    </source>
</evidence>
<comment type="pathway">
    <text evidence="1 12">One-carbon metabolism; tetrahydrofolate interconversion.</text>
</comment>
<dbReference type="EC" id="3.5.4.9" evidence="12"/>
<evidence type="ECO:0000256" key="7">
    <source>
        <dbReference type="ARBA" id="ARBA00022857"/>
    </source>
</evidence>
<dbReference type="CDD" id="cd01080">
    <property type="entry name" value="NAD_bind_m-THF_DH_Cyclohyd"/>
    <property type="match status" value="1"/>
</dbReference>
<evidence type="ECO:0000259" key="14">
    <source>
        <dbReference type="Pfam" id="PF02882"/>
    </source>
</evidence>
<sequence length="287" mass="29622">MSEPLILDGAATAKAIRAEVAARATKLKEAHGITPGLAAVLAGDNPASVTYVSMKRKACAKAGITSFEHVFGADATQEEVLACIHQLNADPNVHGILVQHPMPKGLDEDEILATVDPAKDVDGIGRASLGDLVLGHPSFVSCTPQGMMTLLKRYGIDPAGKHAVVIGRSVILGKPMAIALLNANATVTICHSKTQNLAELTRQADILVAAVGRPELITGEMLKPGAVVLDAGYNRVEGRGHDVGDCHFESCAAVASAITPVPGGVGPMTIATLLEQTVAAAERSVGK</sequence>
<dbReference type="PANTHER" id="PTHR48099">
    <property type="entry name" value="C-1-TETRAHYDROFOLATE SYNTHASE, CYTOPLASMIC-RELATED"/>
    <property type="match status" value="1"/>
</dbReference>
<proteinExistence type="inferred from homology"/>
<comment type="caution">
    <text evidence="15">The sequence shown here is derived from an EMBL/GenBank/DDBJ whole genome shotgun (WGS) entry which is preliminary data.</text>
</comment>
<dbReference type="UniPathway" id="UPA00193"/>
<dbReference type="EC" id="1.5.1.5" evidence="12"/>
<evidence type="ECO:0000256" key="11">
    <source>
        <dbReference type="ARBA" id="ARBA00023268"/>
    </source>
</evidence>
<evidence type="ECO:0000259" key="13">
    <source>
        <dbReference type="Pfam" id="PF00763"/>
    </source>
</evidence>
<evidence type="ECO:0000256" key="6">
    <source>
        <dbReference type="ARBA" id="ARBA00022801"/>
    </source>
</evidence>
<name>A0A7W9SNJ7_ARMRO</name>
<comment type="catalytic activity">
    <reaction evidence="12">
        <text>(6R)-5,10-methylene-5,6,7,8-tetrahydrofolate + NADP(+) = (6R)-5,10-methenyltetrahydrofolate + NADPH</text>
        <dbReference type="Rhea" id="RHEA:22812"/>
        <dbReference type="ChEBI" id="CHEBI:15636"/>
        <dbReference type="ChEBI" id="CHEBI:57455"/>
        <dbReference type="ChEBI" id="CHEBI:57783"/>
        <dbReference type="ChEBI" id="CHEBI:58349"/>
        <dbReference type="EC" id="1.5.1.5"/>
    </reaction>
</comment>
<keyword evidence="4 12" id="KW-0028">Amino-acid biosynthesis</keyword>
<dbReference type="AlphaFoldDB" id="A0A7W9SNJ7"/>
<dbReference type="GO" id="GO:0004477">
    <property type="term" value="F:methenyltetrahydrofolate cyclohydrolase activity"/>
    <property type="evidence" value="ECO:0007669"/>
    <property type="project" value="UniProtKB-UniRule"/>
</dbReference>
<dbReference type="RefSeq" id="WP_184192785.1">
    <property type="nucleotide sequence ID" value="NZ_JACHGW010000001.1"/>
</dbReference>
<dbReference type="InterPro" id="IPR046346">
    <property type="entry name" value="Aminoacid_DH-like_N_sf"/>
</dbReference>
<dbReference type="InterPro" id="IPR020631">
    <property type="entry name" value="THF_DH/CycHdrlase_NAD-bd_dom"/>
</dbReference>
<keyword evidence="6 12" id="KW-0378">Hydrolase</keyword>
<dbReference type="GO" id="GO:0009086">
    <property type="term" value="P:methionine biosynthetic process"/>
    <property type="evidence" value="ECO:0007669"/>
    <property type="project" value="UniProtKB-KW"/>
</dbReference>
<gene>
    <name evidence="12" type="primary">folD</name>
    <name evidence="15" type="ORF">HNQ39_000931</name>
</gene>
<dbReference type="FunFam" id="3.40.50.720:FF:000094">
    <property type="entry name" value="Bifunctional protein FolD"/>
    <property type="match status" value="1"/>
</dbReference>
<dbReference type="PANTHER" id="PTHR48099:SF5">
    <property type="entry name" value="C-1-TETRAHYDROFOLATE SYNTHASE, CYTOPLASMIC"/>
    <property type="match status" value="1"/>
</dbReference>
<keyword evidence="10 12" id="KW-0486">Methionine biosynthesis</keyword>
<evidence type="ECO:0000256" key="12">
    <source>
        <dbReference type="HAMAP-Rule" id="MF_01576"/>
    </source>
</evidence>
<feature type="binding site" evidence="12">
    <location>
        <begin position="167"/>
        <end position="169"/>
    </location>
    <ligand>
        <name>NADP(+)</name>
        <dbReference type="ChEBI" id="CHEBI:58349"/>
    </ligand>
</feature>
<reference evidence="15 16" key="1">
    <citation type="submission" date="2020-08" db="EMBL/GenBank/DDBJ databases">
        <title>Genomic Encyclopedia of Type Strains, Phase IV (KMG-IV): sequencing the most valuable type-strain genomes for metagenomic binning, comparative biology and taxonomic classification.</title>
        <authorList>
            <person name="Goeker M."/>
        </authorList>
    </citation>
    <scope>NUCLEOTIDE SEQUENCE [LARGE SCALE GENOMIC DNA]</scope>
    <source>
        <strain evidence="15 16">DSM 23562</strain>
    </source>
</reference>
<keyword evidence="3 12" id="KW-0554">One-carbon metabolism</keyword>
<feature type="domain" description="Tetrahydrofolate dehydrogenase/cyclohydrolase catalytic" evidence="13">
    <location>
        <begin position="7"/>
        <end position="122"/>
    </location>
</feature>
<evidence type="ECO:0000256" key="9">
    <source>
        <dbReference type="ARBA" id="ARBA00023102"/>
    </source>
</evidence>
<dbReference type="Pfam" id="PF00763">
    <property type="entry name" value="THF_DHG_CYH"/>
    <property type="match status" value="1"/>
</dbReference>